<reference evidence="1 2" key="1">
    <citation type="submission" date="2024-02" db="EMBL/GenBank/DDBJ databases">
        <title>Bacteria isolated from the canopy kelp, Nereocystis luetkeana.</title>
        <authorList>
            <person name="Pfister C.A."/>
            <person name="Younker I.T."/>
            <person name="Light S.H."/>
        </authorList>
    </citation>
    <scope>NUCLEOTIDE SEQUENCE [LARGE SCALE GENOMIC DNA]</scope>
    <source>
        <strain evidence="1 2">TI.2.07</strain>
    </source>
</reference>
<accession>A0ABU9H7C5</accession>
<protein>
    <submittedName>
        <fullName evidence="1">Uncharacterized protein</fullName>
    </submittedName>
</protein>
<dbReference type="Proteomes" id="UP001366060">
    <property type="component" value="Unassembled WGS sequence"/>
</dbReference>
<evidence type="ECO:0000313" key="1">
    <source>
        <dbReference type="EMBL" id="MEL0657653.1"/>
    </source>
</evidence>
<name>A0ABU9H7C5_9GAMM</name>
<dbReference type="EMBL" id="JBAKBA010000001">
    <property type="protein sequence ID" value="MEL0657653.1"/>
    <property type="molecule type" value="Genomic_DNA"/>
</dbReference>
<proteinExistence type="predicted"/>
<sequence>MSNIHQLNSLPKQTTINLIASYQGDFKHDNFSYHQLLEKLQSTVMHNHFMDQEDNAAWMNHRGSDYLANPKLFAHAPLTYLCVFLSETFKHNKLSQIEKKISPSVFEAILKRLNDFK</sequence>
<gene>
    <name evidence="1" type="ORF">V6255_00750</name>
</gene>
<evidence type="ECO:0000313" key="2">
    <source>
        <dbReference type="Proteomes" id="UP001366060"/>
    </source>
</evidence>
<organism evidence="1 2">
    <name type="scientific">Psychromonas arctica</name>
    <dbReference type="NCBI Taxonomy" id="168275"/>
    <lineage>
        <taxon>Bacteria</taxon>
        <taxon>Pseudomonadati</taxon>
        <taxon>Pseudomonadota</taxon>
        <taxon>Gammaproteobacteria</taxon>
        <taxon>Alteromonadales</taxon>
        <taxon>Psychromonadaceae</taxon>
        <taxon>Psychromonas</taxon>
    </lineage>
</organism>
<comment type="caution">
    <text evidence="1">The sequence shown here is derived from an EMBL/GenBank/DDBJ whole genome shotgun (WGS) entry which is preliminary data.</text>
</comment>
<dbReference type="RefSeq" id="WP_341626420.1">
    <property type="nucleotide sequence ID" value="NZ_JBAKBA010000001.1"/>
</dbReference>
<keyword evidence="2" id="KW-1185">Reference proteome</keyword>